<keyword evidence="9" id="KW-1185">Reference proteome</keyword>
<evidence type="ECO:0000256" key="5">
    <source>
        <dbReference type="SAM" id="MobiDB-lite"/>
    </source>
</evidence>
<evidence type="ECO:0000259" key="7">
    <source>
        <dbReference type="PROSITE" id="PS51935"/>
    </source>
</evidence>
<evidence type="ECO:0000256" key="2">
    <source>
        <dbReference type="ARBA" id="ARBA00022670"/>
    </source>
</evidence>
<feature type="region of interest" description="Disordered" evidence="5">
    <location>
        <begin position="367"/>
        <end position="398"/>
    </location>
</feature>
<dbReference type="PANTHER" id="PTHR47359">
    <property type="entry name" value="PEPTIDOGLYCAN DL-ENDOPEPTIDASE CWLO"/>
    <property type="match status" value="1"/>
</dbReference>
<dbReference type="InterPro" id="IPR051794">
    <property type="entry name" value="PG_Endopeptidase_C40"/>
</dbReference>
<dbReference type="PANTHER" id="PTHR47359:SF3">
    <property type="entry name" value="NLP_P60 DOMAIN-CONTAINING PROTEIN-RELATED"/>
    <property type="match status" value="1"/>
</dbReference>
<organism evidence="8 9">
    <name type="scientific">Actinacidiphila polyblastidii</name>
    <dbReference type="NCBI Taxonomy" id="3110430"/>
    <lineage>
        <taxon>Bacteria</taxon>
        <taxon>Bacillati</taxon>
        <taxon>Actinomycetota</taxon>
        <taxon>Actinomycetes</taxon>
        <taxon>Kitasatosporales</taxon>
        <taxon>Streptomycetaceae</taxon>
        <taxon>Actinacidiphila</taxon>
    </lineage>
</organism>
<feature type="region of interest" description="Disordered" evidence="5">
    <location>
        <begin position="228"/>
        <end position="248"/>
    </location>
</feature>
<proteinExistence type="inferred from homology"/>
<gene>
    <name evidence="8" type="ORF">V2S66_15080</name>
</gene>
<comment type="similarity">
    <text evidence="1">Belongs to the peptidase C40 family.</text>
</comment>
<keyword evidence="6" id="KW-0732">Signal</keyword>
<dbReference type="PROSITE" id="PS51935">
    <property type="entry name" value="NLPC_P60"/>
    <property type="match status" value="1"/>
</dbReference>
<dbReference type="Proteomes" id="UP001344658">
    <property type="component" value="Unassembled WGS sequence"/>
</dbReference>
<protein>
    <submittedName>
        <fullName evidence="8">NlpC/P60 family protein</fullName>
    </submittedName>
</protein>
<evidence type="ECO:0000256" key="1">
    <source>
        <dbReference type="ARBA" id="ARBA00007074"/>
    </source>
</evidence>
<feature type="signal peptide" evidence="6">
    <location>
        <begin position="1"/>
        <end position="46"/>
    </location>
</feature>
<dbReference type="InterPro" id="IPR038765">
    <property type="entry name" value="Papain-like_cys_pep_sf"/>
</dbReference>
<keyword evidence="2" id="KW-0645">Protease</keyword>
<feature type="compositionally biased region" description="Basic and acidic residues" evidence="5">
    <location>
        <begin position="228"/>
        <end position="247"/>
    </location>
</feature>
<name>A0ABU7PBU1_9ACTN</name>
<dbReference type="SUPFAM" id="SSF54001">
    <property type="entry name" value="Cysteine proteinases"/>
    <property type="match status" value="1"/>
</dbReference>
<evidence type="ECO:0000256" key="6">
    <source>
        <dbReference type="SAM" id="SignalP"/>
    </source>
</evidence>
<comment type="caution">
    <text evidence="8">The sequence shown here is derived from an EMBL/GenBank/DDBJ whole genome shotgun (WGS) entry which is preliminary data.</text>
</comment>
<keyword evidence="3" id="KW-0378">Hydrolase</keyword>
<feature type="domain" description="NlpC/P60" evidence="7">
    <location>
        <begin position="252"/>
        <end position="373"/>
    </location>
</feature>
<reference evidence="8 9" key="1">
    <citation type="submission" date="2023-12" db="EMBL/GenBank/DDBJ databases">
        <title>Streptomyces sp. V4-01.</title>
        <authorList>
            <person name="Somphong A."/>
            <person name="Phongsopitanun W."/>
        </authorList>
    </citation>
    <scope>NUCLEOTIDE SEQUENCE [LARGE SCALE GENOMIC DNA]</scope>
    <source>
        <strain evidence="8 9">V4-01</strain>
    </source>
</reference>
<evidence type="ECO:0000256" key="3">
    <source>
        <dbReference type="ARBA" id="ARBA00022801"/>
    </source>
</evidence>
<evidence type="ECO:0000313" key="9">
    <source>
        <dbReference type="Proteomes" id="UP001344658"/>
    </source>
</evidence>
<accession>A0ABU7PBU1</accession>
<dbReference type="EMBL" id="JAZEWV010000010">
    <property type="protein sequence ID" value="MEE4543287.1"/>
    <property type="molecule type" value="Genomic_DNA"/>
</dbReference>
<feature type="chain" id="PRO_5046276292" evidence="6">
    <location>
        <begin position="47"/>
        <end position="398"/>
    </location>
</feature>
<evidence type="ECO:0000256" key="4">
    <source>
        <dbReference type="ARBA" id="ARBA00022807"/>
    </source>
</evidence>
<dbReference type="RefSeq" id="WP_330795549.1">
    <property type="nucleotide sequence ID" value="NZ_JAZEWV010000010.1"/>
</dbReference>
<keyword evidence="4" id="KW-0788">Thiol protease</keyword>
<dbReference type="InterPro" id="IPR000064">
    <property type="entry name" value="NLP_P60_dom"/>
</dbReference>
<sequence>MSRADRRARRNDRQDRGVRVRPAAMCAGVLCAGTLLLAALAPQAAATPYDPPSQPAVPLTTLLSRLQNLYLQTESATESYNQARQIADTQRAQAAAVDGQLADQRVAVAASRDQVAVLANRMYQQGGVSPYLALLSGRTPQDFFGQRHVLDRAAAHQKQVLAGLTAGEARLAALNTRAQQALDRAQRAETVQAARRTQVENGLRQVEETLAGLTGVQVQELQTLEQQGEDKSQQDFMDAKPLGDDPALRAPSALGDRALDFAFRQLGKPYVWGAQGPDAFDCSGLTSQAWAHAGTVIPRTSQEQWAQLPRVPLALLRPGDLVVYFAQATHVALYIGDGLVIQAPRPGSFVKVSPIAANPVLGAVRPDMGAQPLPHYTPRPVPKSAEQPTPLTPPATPE</sequence>
<dbReference type="Gene3D" id="3.90.1720.10">
    <property type="entry name" value="endopeptidase domain like (from Nostoc punctiforme)"/>
    <property type="match status" value="1"/>
</dbReference>
<dbReference type="Pfam" id="PF00877">
    <property type="entry name" value="NLPC_P60"/>
    <property type="match status" value="1"/>
</dbReference>
<evidence type="ECO:0000313" key="8">
    <source>
        <dbReference type="EMBL" id="MEE4543287.1"/>
    </source>
</evidence>